<keyword evidence="3" id="KW-1185">Reference proteome</keyword>
<proteinExistence type="predicted"/>
<dbReference type="Proteomes" id="UP000603708">
    <property type="component" value="Unassembled WGS sequence"/>
</dbReference>
<reference evidence="2" key="1">
    <citation type="journal article" date="2014" name="Int. J. Syst. Evol. Microbiol.">
        <title>Complete genome sequence of Corynebacterium casei LMG S-19264T (=DSM 44701T), isolated from a smear-ripened cheese.</title>
        <authorList>
            <consortium name="US DOE Joint Genome Institute (JGI-PGF)"/>
            <person name="Walter F."/>
            <person name="Albersmeier A."/>
            <person name="Kalinowski J."/>
            <person name="Ruckert C."/>
        </authorList>
    </citation>
    <scope>NUCLEOTIDE SEQUENCE</scope>
    <source>
        <strain evidence="2">JCM 5069</strain>
    </source>
</reference>
<dbReference type="Gene3D" id="1.10.357.10">
    <property type="entry name" value="Tetracycline Repressor, domain 2"/>
    <property type="match status" value="1"/>
</dbReference>
<feature type="domain" description="MftR C-terminal" evidence="1">
    <location>
        <begin position="19"/>
        <end position="104"/>
    </location>
</feature>
<sequence>MPPLGVALTTLDWEAIGTREAQRHRQLVIADSPELTERELVKYNGFAAAFADGLGRRGVEADTCILAAQAGLAVFRTAYRRWLDEADHEDIAAPVRAALAELRALVTAVSAS</sequence>
<comment type="caution">
    <text evidence="2">The sequence shown here is derived from an EMBL/GenBank/DDBJ whole genome shotgun (WGS) entry which is preliminary data.</text>
</comment>
<dbReference type="AlphaFoldDB" id="A0A919GL14"/>
<evidence type="ECO:0000259" key="1">
    <source>
        <dbReference type="Pfam" id="PF17754"/>
    </source>
</evidence>
<name>A0A919GL14_9ACTN</name>
<evidence type="ECO:0000313" key="3">
    <source>
        <dbReference type="Proteomes" id="UP000603708"/>
    </source>
</evidence>
<dbReference type="Pfam" id="PF17754">
    <property type="entry name" value="TetR_C_14"/>
    <property type="match status" value="1"/>
</dbReference>
<gene>
    <name evidence="2" type="ORF">GCM10018793_56020</name>
</gene>
<dbReference type="EMBL" id="BNCD01000020">
    <property type="protein sequence ID" value="GHH85968.1"/>
    <property type="molecule type" value="Genomic_DNA"/>
</dbReference>
<dbReference type="InterPro" id="IPR041347">
    <property type="entry name" value="MftR_C"/>
</dbReference>
<evidence type="ECO:0000313" key="2">
    <source>
        <dbReference type="EMBL" id="GHH85968.1"/>
    </source>
</evidence>
<dbReference type="RefSeq" id="WP_189936777.1">
    <property type="nucleotide sequence ID" value="NZ_BNCD01000020.1"/>
</dbReference>
<reference evidence="2" key="2">
    <citation type="submission" date="2020-09" db="EMBL/GenBank/DDBJ databases">
        <authorList>
            <person name="Sun Q."/>
            <person name="Ohkuma M."/>
        </authorList>
    </citation>
    <scope>NUCLEOTIDE SEQUENCE</scope>
    <source>
        <strain evidence="2">JCM 5069</strain>
    </source>
</reference>
<accession>A0A919GL14</accession>
<organism evidence="2 3">
    <name type="scientific">Streptomyces sulfonofaciens</name>
    <dbReference type="NCBI Taxonomy" id="68272"/>
    <lineage>
        <taxon>Bacteria</taxon>
        <taxon>Bacillati</taxon>
        <taxon>Actinomycetota</taxon>
        <taxon>Actinomycetes</taxon>
        <taxon>Kitasatosporales</taxon>
        <taxon>Streptomycetaceae</taxon>
        <taxon>Streptomyces</taxon>
    </lineage>
</organism>
<protein>
    <recommendedName>
        <fullName evidence="1">MftR C-terminal domain-containing protein</fullName>
    </recommendedName>
</protein>